<evidence type="ECO:0000313" key="7">
    <source>
        <dbReference type="EMBL" id="GFO10244.1"/>
    </source>
</evidence>
<keyword evidence="7" id="KW-0547">Nucleotide-binding</keyword>
<keyword evidence="3 5" id="KW-1133">Transmembrane helix</keyword>
<gene>
    <name evidence="7" type="ORF">PoB_003674900</name>
</gene>
<sequence>MFILVSVMLTQFGEMMAVAVLGVFRSAQLASDTTSLVFSASGFLSTGLIRSVATMPKVLQWLGYVAIHKYSTEIVVGNEFHGLKFNCPDGQPCAQTGDSFIDTYYPDALDHMDRNFSLLGGFSIGILIFSVLMFKARGTPTLH</sequence>
<dbReference type="EMBL" id="BLXT01004148">
    <property type="protein sequence ID" value="GFO10244.1"/>
    <property type="molecule type" value="Genomic_DNA"/>
</dbReference>
<evidence type="ECO:0000256" key="3">
    <source>
        <dbReference type="ARBA" id="ARBA00022989"/>
    </source>
</evidence>
<evidence type="ECO:0000256" key="5">
    <source>
        <dbReference type="SAM" id="Phobius"/>
    </source>
</evidence>
<evidence type="ECO:0000259" key="6">
    <source>
        <dbReference type="Pfam" id="PF01061"/>
    </source>
</evidence>
<evidence type="ECO:0000256" key="4">
    <source>
        <dbReference type="ARBA" id="ARBA00023136"/>
    </source>
</evidence>
<keyword evidence="7" id="KW-0067">ATP-binding</keyword>
<comment type="subcellular location">
    <subcellularLocation>
        <location evidence="1">Membrane</location>
        <topology evidence="1">Multi-pass membrane protein</topology>
    </subcellularLocation>
</comment>
<comment type="caution">
    <text evidence="7">The sequence shown here is derived from an EMBL/GenBank/DDBJ whole genome shotgun (WGS) entry which is preliminary data.</text>
</comment>
<dbReference type="GO" id="GO:0005524">
    <property type="term" value="F:ATP binding"/>
    <property type="evidence" value="ECO:0007669"/>
    <property type="project" value="UniProtKB-KW"/>
</dbReference>
<organism evidence="7 8">
    <name type="scientific">Plakobranchus ocellatus</name>
    <dbReference type="NCBI Taxonomy" id="259542"/>
    <lineage>
        <taxon>Eukaryota</taxon>
        <taxon>Metazoa</taxon>
        <taxon>Spiralia</taxon>
        <taxon>Lophotrochozoa</taxon>
        <taxon>Mollusca</taxon>
        <taxon>Gastropoda</taxon>
        <taxon>Heterobranchia</taxon>
        <taxon>Euthyneura</taxon>
        <taxon>Panpulmonata</taxon>
        <taxon>Sacoglossa</taxon>
        <taxon>Placobranchoidea</taxon>
        <taxon>Plakobranchidae</taxon>
        <taxon>Plakobranchus</taxon>
    </lineage>
</organism>
<evidence type="ECO:0000256" key="1">
    <source>
        <dbReference type="ARBA" id="ARBA00004141"/>
    </source>
</evidence>
<accession>A0AAV4AVU9</accession>
<evidence type="ECO:0000256" key="2">
    <source>
        <dbReference type="ARBA" id="ARBA00022692"/>
    </source>
</evidence>
<feature type="domain" description="ABC-2 type transporter transmembrane" evidence="6">
    <location>
        <begin position="1"/>
        <end position="80"/>
    </location>
</feature>
<keyword evidence="8" id="KW-1185">Reference proteome</keyword>
<dbReference type="InterPro" id="IPR013525">
    <property type="entry name" value="ABC2_TM"/>
</dbReference>
<reference evidence="7 8" key="1">
    <citation type="journal article" date="2021" name="Elife">
        <title>Chloroplast acquisition without the gene transfer in kleptoplastic sea slugs, Plakobranchus ocellatus.</title>
        <authorList>
            <person name="Maeda T."/>
            <person name="Takahashi S."/>
            <person name="Yoshida T."/>
            <person name="Shimamura S."/>
            <person name="Takaki Y."/>
            <person name="Nagai Y."/>
            <person name="Toyoda A."/>
            <person name="Suzuki Y."/>
            <person name="Arimoto A."/>
            <person name="Ishii H."/>
            <person name="Satoh N."/>
            <person name="Nishiyama T."/>
            <person name="Hasebe M."/>
            <person name="Maruyama T."/>
            <person name="Minagawa J."/>
            <person name="Obokata J."/>
            <person name="Shigenobu S."/>
        </authorList>
    </citation>
    <scope>NUCLEOTIDE SEQUENCE [LARGE SCALE GENOMIC DNA]</scope>
</reference>
<keyword evidence="4 5" id="KW-0472">Membrane</keyword>
<dbReference type="GO" id="GO:0140359">
    <property type="term" value="F:ABC-type transporter activity"/>
    <property type="evidence" value="ECO:0007669"/>
    <property type="project" value="InterPro"/>
</dbReference>
<name>A0AAV4AVU9_9GAST</name>
<proteinExistence type="predicted"/>
<evidence type="ECO:0000313" key="8">
    <source>
        <dbReference type="Proteomes" id="UP000735302"/>
    </source>
</evidence>
<dbReference type="AlphaFoldDB" id="A0AAV4AVU9"/>
<keyword evidence="2 5" id="KW-0812">Transmembrane</keyword>
<dbReference type="Pfam" id="PF01061">
    <property type="entry name" value="ABC2_membrane"/>
    <property type="match status" value="1"/>
</dbReference>
<feature type="transmembrane region" description="Helical" evidence="5">
    <location>
        <begin position="116"/>
        <end position="134"/>
    </location>
</feature>
<protein>
    <submittedName>
        <fullName evidence="7">ATP-binding cassette sub-family g member 5</fullName>
    </submittedName>
</protein>
<dbReference type="GO" id="GO:0016020">
    <property type="term" value="C:membrane"/>
    <property type="evidence" value="ECO:0007669"/>
    <property type="project" value="UniProtKB-SubCell"/>
</dbReference>
<dbReference type="Proteomes" id="UP000735302">
    <property type="component" value="Unassembled WGS sequence"/>
</dbReference>